<accession>A0A2P8CSR8</accession>
<keyword evidence="2" id="KW-0784">Thiamine biosynthesis</keyword>
<reference evidence="4 5" key="1">
    <citation type="submission" date="2018-03" db="EMBL/GenBank/DDBJ databases">
        <title>Genomic Encyclopedia of Type Strains, Phase III (KMG-III): the genomes of soil and plant-associated and newly described type strains.</title>
        <authorList>
            <person name="Whitman W."/>
        </authorList>
    </citation>
    <scope>NUCLEOTIDE SEQUENCE [LARGE SCALE GENOMIC DNA]</scope>
    <source>
        <strain evidence="4 5">CGMCC 1.12700</strain>
    </source>
</reference>
<evidence type="ECO:0000256" key="1">
    <source>
        <dbReference type="ARBA" id="ARBA00004948"/>
    </source>
</evidence>
<dbReference type="PANTHER" id="PTHR20857:SF15">
    <property type="entry name" value="THIAMINE-PHOSPHATE SYNTHASE"/>
    <property type="match status" value="1"/>
</dbReference>
<dbReference type="GO" id="GO:0004789">
    <property type="term" value="F:thiamine-phosphate diphosphorylase activity"/>
    <property type="evidence" value="ECO:0007669"/>
    <property type="project" value="TreeGrafter"/>
</dbReference>
<dbReference type="InterPro" id="IPR022998">
    <property type="entry name" value="ThiamineP_synth_TenI"/>
</dbReference>
<evidence type="ECO:0000259" key="3">
    <source>
        <dbReference type="Pfam" id="PF02581"/>
    </source>
</evidence>
<dbReference type="InterPro" id="IPR036206">
    <property type="entry name" value="ThiamineP_synth_sf"/>
</dbReference>
<name>A0A2P8CSR8_9BACT</name>
<dbReference type="AlphaFoldDB" id="A0A2P8CSR8"/>
<dbReference type="SUPFAM" id="SSF51391">
    <property type="entry name" value="Thiamin phosphate synthase"/>
    <property type="match status" value="1"/>
</dbReference>
<feature type="domain" description="Thiamine phosphate synthase/TenI" evidence="3">
    <location>
        <begin position="5"/>
        <end position="181"/>
    </location>
</feature>
<evidence type="ECO:0000313" key="4">
    <source>
        <dbReference type="EMBL" id="PSK87992.1"/>
    </source>
</evidence>
<dbReference type="Gene3D" id="3.20.20.70">
    <property type="entry name" value="Aldolase class I"/>
    <property type="match status" value="1"/>
</dbReference>
<sequence length="205" mass="22706">MKQLIVITHPEPVPQEAGRINALFDAGLELLHIRKPGYNETQCRQLLQDIIPAYRNRLVLHQQHELAAAYGIRRLHFPETMRYLTGKVIIEQWHAKGYTLSTSIHTLADYPSLPGQFNYALLGPFAASISKPGYGVDMQQDTTAGIPKTDTALIAVGGLHAGNITAPLAAGFDGVALLGSIWKDEHTTDNFKQLQALWHTTDPQY</sequence>
<comment type="caution">
    <text evidence="4">The sequence shown here is derived from an EMBL/GenBank/DDBJ whole genome shotgun (WGS) entry which is preliminary data.</text>
</comment>
<dbReference type="InterPro" id="IPR013785">
    <property type="entry name" value="Aldolase_TIM"/>
</dbReference>
<dbReference type="CDD" id="cd00564">
    <property type="entry name" value="TMP_TenI"/>
    <property type="match status" value="1"/>
</dbReference>
<evidence type="ECO:0000313" key="5">
    <source>
        <dbReference type="Proteomes" id="UP000240572"/>
    </source>
</evidence>
<keyword evidence="5" id="KW-1185">Reference proteome</keyword>
<dbReference type="PANTHER" id="PTHR20857">
    <property type="entry name" value="THIAMINE-PHOSPHATE PYROPHOSPHORYLASE"/>
    <property type="match status" value="1"/>
</dbReference>
<evidence type="ECO:0000256" key="2">
    <source>
        <dbReference type="ARBA" id="ARBA00022977"/>
    </source>
</evidence>
<proteinExistence type="predicted"/>
<dbReference type="Proteomes" id="UP000240572">
    <property type="component" value="Unassembled WGS sequence"/>
</dbReference>
<comment type="pathway">
    <text evidence="1">Cofactor biosynthesis; thiamine diphosphate biosynthesis.</text>
</comment>
<gene>
    <name evidence="4" type="ORF">B0I18_11623</name>
</gene>
<dbReference type="RefSeq" id="WP_106525363.1">
    <property type="nucleotide sequence ID" value="NZ_PYGD01000016.1"/>
</dbReference>
<protein>
    <submittedName>
        <fullName evidence="4">Thiamine-phosphate pyrophosphorylase</fullName>
    </submittedName>
</protein>
<dbReference type="EMBL" id="PYGD01000016">
    <property type="protein sequence ID" value="PSK87992.1"/>
    <property type="molecule type" value="Genomic_DNA"/>
</dbReference>
<organism evidence="4 5">
    <name type="scientific">Taibaiella chishuiensis</name>
    <dbReference type="NCBI Taxonomy" id="1434707"/>
    <lineage>
        <taxon>Bacteria</taxon>
        <taxon>Pseudomonadati</taxon>
        <taxon>Bacteroidota</taxon>
        <taxon>Chitinophagia</taxon>
        <taxon>Chitinophagales</taxon>
        <taxon>Chitinophagaceae</taxon>
        <taxon>Taibaiella</taxon>
    </lineage>
</organism>
<dbReference type="OrthoDB" id="194683at2"/>
<dbReference type="GO" id="GO:0009228">
    <property type="term" value="P:thiamine biosynthetic process"/>
    <property type="evidence" value="ECO:0007669"/>
    <property type="project" value="UniProtKB-KW"/>
</dbReference>
<dbReference type="GO" id="GO:0005737">
    <property type="term" value="C:cytoplasm"/>
    <property type="evidence" value="ECO:0007669"/>
    <property type="project" value="TreeGrafter"/>
</dbReference>
<dbReference type="Pfam" id="PF02581">
    <property type="entry name" value="TMP-TENI"/>
    <property type="match status" value="1"/>
</dbReference>